<gene>
    <name evidence="2" type="ORF">ECPE_LOCUS10838</name>
</gene>
<evidence type="ECO:0000313" key="4">
    <source>
        <dbReference type="WBParaSite" id="ECPE_0001087201-mRNA-1"/>
    </source>
</evidence>
<feature type="compositionally biased region" description="Polar residues" evidence="1">
    <location>
        <begin position="7"/>
        <end position="16"/>
    </location>
</feature>
<protein>
    <submittedName>
        <fullName evidence="4">SNF2_N domain-containing protein</fullName>
    </submittedName>
</protein>
<keyword evidence="3" id="KW-1185">Reference proteome</keyword>
<feature type="region of interest" description="Disordered" evidence="1">
    <location>
        <begin position="1"/>
        <end position="68"/>
    </location>
</feature>
<proteinExistence type="predicted"/>
<name>A0A183AV53_9TREM</name>
<reference evidence="4" key="1">
    <citation type="submission" date="2016-06" db="UniProtKB">
        <authorList>
            <consortium name="WormBaseParasite"/>
        </authorList>
    </citation>
    <scope>IDENTIFICATION</scope>
</reference>
<evidence type="ECO:0000256" key="1">
    <source>
        <dbReference type="SAM" id="MobiDB-lite"/>
    </source>
</evidence>
<feature type="compositionally biased region" description="Acidic residues" evidence="1">
    <location>
        <begin position="27"/>
        <end position="42"/>
    </location>
</feature>
<dbReference type="AlphaFoldDB" id="A0A183AV53"/>
<organism evidence="4">
    <name type="scientific">Echinostoma caproni</name>
    <dbReference type="NCBI Taxonomy" id="27848"/>
    <lineage>
        <taxon>Eukaryota</taxon>
        <taxon>Metazoa</taxon>
        <taxon>Spiralia</taxon>
        <taxon>Lophotrochozoa</taxon>
        <taxon>Platyhelminthes</taxon>
        <taxon>Trematoda</taxon>
        <taxon>Digenea</taxon>
        <taxon>Plagiorchiida</taxon>
        <taxon>Echinostomata</taxon>
        <taxon>Echinostomatoidea</taxon>
        <taxon>Echinostomatidae</taxon>
        <taxon>Echinostoma</taxon>
    </lineage>
</organism>
<sequence>MLVVDPPTSSESTASVVQPERVLPAPNEEEAGDSSDSEDLGDFFEHYFAGDDDPGSSDSDNGAGTGTESVVMINQVGALVRGKERLMELSDCYVMHLDTTLYDLCLRRLRVMGPSRTVLLTLPTKILHDLKRLYYSPYGVDTSGRKSTSG</sequence>
<dbReference type="EMBL" id="UZAN01049778">
    <property type="protein sequence ID" value="VDP87702.1"/>
    <property type="molecule type" value="Genomic_DNA"/>
</dbReference>
<reference evidence="2 3" key="2">
    <citation type="submission" date="2018-11" db="EMBL/GenBank/DDBJ databases">
        <authorList>
            <consortium name="Pathogen Informatics"/>
        </authorList>
    </citation>
    <scope>NUCLEOTIDE SEQUENCE [LARGE SCALE GENOMIC DNA]</scope>
    <source>
        <strain evidence="2 3">Egypt</strain>
    </source>
</reference>
<dbReference type="WBParaSite" id="ECPE_0001087201-mRNA-1">
    <property type="protein sequence ID" value="ECPE_0001087201-mRNA-1"/>
    <property type="gene ID" value="ECPE_0001087201"/>
</dbReference>
<evidence type="ECO:0000313" key="3">
    <source>
        <dbReference type="Proteomes" id="UP000272942"/>
    </source>
</evidence>
<dbReference type="OrthoDB" id="10440709at2759"/>
<accession>A0A183AV53</accession>
<dbReference type="Proteomes" id="UP000272942">
    <property type="component" value="Unassembled WGS sequence"/>
</dbReference>
<evidence type="ECO:0000313" key="2">
    <source>
        <dbReference type="EMBL" id="VDP87702.1"/>
    </source>
</evidence>